<evidence type="ECO:0000256" key="2">
    <source>
        <dbReference type="ARBA" id="ARBA00022448"/>
    </source>
</evidence>
<comment type="subcellular location">
    <subcellularLocation>
        <location evidence="1">Membrane</location>
        <topology evidence="1">Single-pass membrane protein</topology>
    </subcellularLocation>
</comment>
<dbReference type="Proteomes" id="UP000010301">
    <property type="component" value="Unassembled WGS sequence"/>
</dbReference>
<dbReference type="AlphaFoldDB" id="C0W112"/>
<keyword evidence="6" id="KW-0811">Translocation</keyword>
<gene>
    <name evidence="9" type="ORF">HMPREF0044_0755</name>
</gene>
<evidence type="ECO:0000256" key="6">
    <source>
        <dbReference type="ARBA" id="ARBA00023010"/>
    </source>
</evidence>
<dbReference type="EMBL" id="ACFG01000030">
    <property type="protein sequence ID" value="EEH63736.1"/>
    <property type="molecule type" value="Genomic_DNA"/>
</dbReference>
<protein>
    <submittedName>
        <fullName evidence="9">MttA family protein</fullName>
    </submittedName>
</protein>
<evidence type="ECO:0000256" key="1">
    <source>
        <dbReference type="ARBA" id="ARBA00004167"/>
    </source>
</evidence>
<evidence type="ECO:0000313" key="9">
    <source>
        <dbReference type="EMBL" id="EEH63736.1"/>
    </source>
</evidence>
<dbReference type="HOGENOM" id="CLU_1318642_0_0_11"/>
<evidence type="ECO:0000256" key="7">
    <source>
        <dbReference type="ARBA" id="ARBA00023136"/>
    </source>
</evidence>
<keyword evidence="10" id="KW-1185">Reference proteome</keyword>
<dbReference type="Gene3D" id="1.20.5.3310">
    <property type="match status" value="1"/>
</dbReference>
<dbReference type="GO" id="GO:0015031">
    <property type="term" value="P:protein transport"/>
    <property type="evidence" value="ECO:0007669"/>
    <property type="project" value="UniProtKB-KW"/>
</dbReference>
<keyword evidence="3" id="KW-0812">Transmembrane</keyword>
<dbReference type="OrthoDB" id="3267321at2"/>
<dbReference type="PRINTS" id="PR01506">
    <property type="entry name" value="TATBPROTEIN"/>
</dbReference>
<feature type="region of interest" description="Disordered" evidence="8">
    <location>
        <begin position="183"/>
        <end position="208"/>
    </location>
</feature>
<evidence type="ECO:0000313" key="10">
    <source>
        <dbReference type="Proteomes" id="UP000010301"/>
    </source>
</evidence>
<feature type="compositionally biased region" description="Basic residues" evidence="8">
    <location>
        <begin position="194"/>
        <end position="208"/>
    </location>
</feature>
<keyword evidence="7" id="KW-0472">Membrane</keyword>
<evidence type="ECO:0000256" key="3">
    <source>
        <dbReference type="ARBA" id="ARBA00022692"/>
    </source>
</evidence>
<evidence type="ECO:0000256" key="8">
    <source>
        <dbReference type="SAM" id="MobiDB-lite"/>
    </source>
</evidence>
<name>C0W112_9ACTO</name>
<dbReference type="STRING" id="525245.HMPREF0044_0755"/>
<dbReference type="InterPro" id="IPR003369">
    <property type="entry name" value="TatA/B/E"/>
</dbReference>
<keyword evidence="4" id="KW-0653">Protein transport</keyword>
<dbReference type="eggNOG" id="COG1826">
    <property type="taxonomic scope" value="Bacteria"/>
</dbReference>
<reference evidence="9 10" key="1">
    <citation type="submission" date="2009-01" db="EMBL/GenBank/DDBJ databases">
        <authorList>
            <person name="Qin X."/>
            <person name="Bachman B."/>
            <person name="Battles P."/>
            <person name="Bell A."/>
            <person name="Bess C."/>
            <person name="Bickham C."/>
            <person name="Chaboub L."/>
            <person name="Chen D."/>
            <person name="Coyle M."/>
            <person name="Deiros D.R."/>
            <person name="Dinh H."/>
            <person name="Forbes L."/>
            <person name="Fowler G."/>
            <person name="Francisco L."/>
            <person name="Fu Q."/>
            <person name="Gubbala S."/>
            <person name="Hale W."/>
            <person name="Han Y."/>
            <person name="Hemphill L."/>
            <person name="Highlander S.K."/>
            <person name="Hirani K."/>
            <person name="Hogues M."/>
            <person name="Jackson L."/>
            <person name="Jakkamsetti A."/>
            <person name="Javaid M."/>
            <person name="Jiang H."/>
            <person name="Korchina V."/>
            <person name="Kovar C."/>
            <person name="Lara F."/>
            <person name="Lee S."/>
            <person name="Mata R."/>
            <person name="Mathew T."/>
            <person name="Moen C."/>
            <person name="Morales K."/>
            <person name="Munidasa M."/>
            <person name="Nazareth L."/>
            <person name="Ngo R."/>
            <person name="Nguyen L."/>
            <person name="Okwuonu G."/>
            <person name="Ongeri F."/>
            <person name="Patil S."/>
            <person name="Petrosino J."/>
            <person name="Pham C."/>
            <person name="Pham P."/>
            <person name="Pu L.-L."/>
            <person name="Puazo M."/>
            <person name="Raj R."/>
            <person name="Reid J."/>
            <person name="Rouhana J."/>
            <person name="Saada N."/>
            <person name="Shang Y."/>
            <person name="Simmons D."/>
            <person name="Thornton R."/>
            <person name="Warren J."/>
            <person name="Weissenberger G."/>
            <person name="Zhang J."/>
            <person name="Zhang L."/>
            <person name="Zhou C."/>
            <person name="Zhu D."/>
            <person name="Muzny D."/>
            <person name="Worley K."/>
            <person name="Gibbs R."/>
        </authorList>
    </citation>
    <scope>NUCLEOTIDE SEQUENCE [LARGE SCALE GENOMIC DNA]</scope>
    <source>
        <strain evidence="9 10">DSM 15436</strain>
    </source>
</reference>
<dbReference type="Pfam" id="PF02416">
    <property type="entry name" value="TatA_B_E"/>
    <property type="match status" value="1"/>
</dbReference>
<evidence type="ECO:0000256" key="5">
    <source>
        <dbReference type="ARBA" id="ARBA00022989"/>
    </source>
</evidence>
<comment type="caution">
    <text evidence="9">The sequence shown here is derived from an EMBL/GenBank/DDBJ whole genome shotgun (WGS) entry which is preliminary data.</text>
</comment>
<dbReference type="RefSeq" id="WP_006546527.1">
    <property type="nucleotide sequence ID" value="NZ_DS999543.1"/>
</dbReference>
<organism evidence="9 10">
    <name type="scientific">Gleimia coleocanis DSM 15436</name>
    <dbReference type="NCBI Taxonomy" id="525245"/>
    <lineage>
        <taxon>Bacteria</taxon>
        <taxon>Bacillati</taxon>
        <taxon>Actinomycetota</taxon>
        <taxon>Actinomycetes</taxon>
        <taxon>Actinomycetales</taxon>
        <taxon>Actinomycetaceae</taxon>
        <taxon>Gleimia</taxon>
    </lineage>
</organism>
<accession>C0W112</accession>
<proteinExistence type="predicted"/>
<keyword evidence="5" id="KW-1133">Transmembrane helix</keyword>
<evidence type="ECO:0000256" key="4">
    <source>
        <dbReference type="ARBA" id="ARBA00022927"/>
    </source>
</evidence>
<dbReference type="GO" id="GO:0016020">
    <property type="term" value="C:membrane"/>
    <property type="evidence" value="ECO:0007669"/>
    <property type="project" value="UniProtKB-ARBA"/>
</dbReference>
<sequence length="208" mass="22963">MSFPISGPEFLVLLLVLTVIIGPSRIPEVAKSISKWLRAARLQLAKLRTELDSTGDLGLNDIDFSALDPRQYDPRRLVKQAVQEEMDEWKALLSPLGNKEKPHSDSEKTSAAEVKDSIIEVAEEVAHKAVEEASAQAVAQALEAAGINQLVQSQKSSVGFSHSGHTKKLKMPRYGGFYRIQPVMKPAAGPSRRAISKRLKQNKQRNRS</sequence>
<keyword evidence="2" id="KW-0813">Transport</keyword>